<feature type="domain" description="F-box" evidence="2">
    <location>
        <begin position="89"/>
        <end position="131"/>
    </location>
</feature>
<feature type="compositionally biased region" description="Basic and acidic residues" evidence="1">
    <location>
        <begin position="1027"/>
        <end position="1038"/>
    </location>
</feature>
<evidence type="ECO:0000259" key="2">
    <source>
        <dbReference type="Pfam" id="PF12937"/>
    </source>
</evidence>
<keyword evidence="4" id="KW-1185">Reference proteome</keyword>
<evidence type="ECO:0000313" key="4">
    <source>
        <dbReference type="Proteomes" id="UP000193648"/>
    </source>
</evidence>
<dbReference type="InterPro" id="IPR036047">
    <property type="entry name" value="F-box-like_dom_sf"/>
</dbReference>
<dbReference type="Proteomes" id="UP000193648">
    <property type="component" value="Unassembled WGS sequence"/>
</dbReference>
<feature type="region of interest" description="Disordered" evidence="1">
    <location>
        <begin position="1244"/>
        <end position="1282"/>
    </location>
</feature>
<organism evidence="3 4">
    <name type="scientific">Lobosporangium transversale</name>
    <dbReference type="NCBI Taxonomy" id="64571"/>
    <lineage>
        <taxon>Eukaryota</taxon>
        <taxon>Fungi</taxon>
        <taxon>Fungi incertae sedis</taxon>
        <taxon>Mucoromycota</taxon>
        <taxon>Mortierellomycotina</taxon>
        <taxon>Mortierellomycetes</taxon>
        <taxon>Mortierellales</taxon>
        <taxon>Mortierellaceae</taxon>
        <taxon>Lobosporangium</taxon>
    </lineage>
</organism>
<dbReference type="InterPro" id="IPR032675">
    <property type="entry name" value="LRR_dom_sf"/>
</dbReference>
<dbReference type="SUPFAM" id="SSF52047">
    <property type="entry name" value="RNI-like"/>
    <property type="match status" value="1"/>
</dbReference>
<evidence type="ECO:0000256" key="1">
    <source>
        <dbReference type="SAM" id="MobiDB-lite"/>
    </source>
</evidence>
<feature type="compositionally biased region" description="Basic and acidic residues" evidence="1">
    <location>
        <begin position="905"/>
        <end position="919"/>
    </location>
</feature>
<feature type="compositionally biased region" description="Basic and acidic residues" evidence="1">
    <location>
        <begin position="1046"/>
        <end position="1055"/>
    </location>
</feature>
<feature type="region of interest" description="Disordered" evidence="1">
    <location>
        <begin position="892"/>
        <end position="938"/>
    </location>
</feature>
<feature type="region of interest" description="Disordered" evidence="1">
    <location>
        <begin position="1096"/>
        <end position="1142"/>
    </location>
</feature>
<name>A0A1Y2GQW6_9FUNG</name>
<gene>
    <name evidence="3" type="ORF">BCR41DRAFT_43843</name>
</gene>
<dbReference type="GeneID" id="33572686"/>
<dbReference type="RefSeq" id="XP_021882031.1">
    <property type="nucleotide sequence ID" value="XM_022030845.1"/>
</dbReference>
<dbReference type="Gene3D" id="3.80.10.10">
    <property type="entry name" value="Ribonuclease Inhibitor"/>
    <property type="match status" value="2"/>
</dbReference>
<dbReference type="InterPro" id="IPR001810">
    <property type="entry name" value="F-box_dom"/>
</dbReference>
<dbReference type="Pfam" id="PF12937">
    <property type="entry name" value="F-box-like"/>
    <property type="match status" value="1"/>
</dbReference>
<feature type="region of interest" description="Disordered" evidence="1">
    <location>
        <begin position="1027"/>
        <end position="1055"/>
    </location>
</feature>
<accession>A0A1Y2GQW6</accession>
<dbReference type="OrthoDB" id="2364652at2759"/>
<dbReference type="SUPFAM" id="SSF81383">
    <property type="entry name" value="F-box domain"/>
    <property type="match status" value="1"/>
</dbReference>
<sequence length="1431" mass="156650">MTTWSSVFSQLNIQTINSNTPSFMPYSSQLKEVASKYSFILSLICSLALDTFRAFLGIKRRKKKCRSLCIMTASSVFGYYQHGHNNHQLLPMDMMIQIFMHLSQQPQDLLNCALTTRQWSRPALQELYRHPWSYLFSYQFDTEGRVMDKLGSILLLRTLFHACLDPSRTTFPYPSFARSVNLKWVHDTFDLREVDIQALTGFRWTRNEAPKDFLIRCLLANRPYLSDFVHCHAPGLPRCLFAHMTTVINNFVEEDTGDGANATTVLTADNTAVEGSITDTEPANTINTANTASTDSDDWANMMQQATDDEYMVGLNVSLLATPPLLPVQPIATAMPLVHSVTDSISTTESSPLSLDGNDHTVQSTVIHSNNPMQMSELAPSYTPPSPITLVSTVSLSTSSSSSAQAAVIDEVNEATASAVGENTQMTAAVEHVDETIGVLDVATSHLFQTIPIVTSPSLSAFTTTTVAQPMYNFQQPYMSEFTHLHPRATSASSSALSSSRPILAAWPLTMEQTHSLVYLDLRYAIVSDSLIISLSMNCRKIEFLKVATHWQHYPHSYSVTDQALALLVAAQQELRLVHVENHREISQGHELVRTINVLASTHGPTLETLVLKSHDFQNCDLASLGKACTKLKKFSAPGGIHLFREEVIKLIEGCKLTLEHLDFSNSDIETDSLMSIMKGMSTPAAAKGVLKALILLGMEDTLNQETCLAIGEHGSGLNCFRLDILESEAKDVSMMLSRPCASNLRVLTLGCHDVHGDLANDILEQIALNCQNVELLDINHWQFSEKALENVLRECGMLRYLNVSYTDIGESTADIICKCLGEVKRESIVSTAPLPEDTLSAQVPSNMLSPTQLQTPAATYSSTASITELTPEQVGDLAESKDELTSIEQEMMESTADSPDEERPDLSRKRGMEMRLKDESEEDDGEYMDTNMDSDQQDVMPAYSTNGGYTKKQSQHGLVHYHTGAMALRTIMNLDLDEVIETDLSMNIDEDTSMDLDMRLDLQRYHRNITFKSFDRDDEIDSEQLEHNAEDKERECGETMMTDTGHGEDTDEQRILSKEAKGKGVYIDKGSESPHHGAAVFASIVPLYSSYGPTSLTASSAPSSGSSSSSGSSLSSSSSSSSASSSASSSSSASLSSSASPSYSENAAKAQQNGQVLLTTAEAGNQRPFLCIPLLPALPIPSKQAESQGVCSLAVPTSSSIQQACGSTSTELNASNRAEMVSNEIIRQDSMAADNCKTESATTMTTACTEAPSSISSSKETEEMPMSTPQSEVVSESDEKDDSSFVWTRDSRLEQVNVEYCSLLSVSTMSKIKALSIERQANFVQRGRKKTRIWVENEHDMMMTRLAMERGPELPAARQRANTIVEPSGACAAAPNSGSQRLSTPTTFGVEGESIEQNQQSSQQSQQVINTMPGIEEDSLVSTAAIEVIA</sequence>
<proteinExistence type="predicted"/>
<dbReference type="EMBL" id="MCFF01000015">
    <property type="protein sequence ID" value="ORZ18236.1"/>
    <property type="molecule type" value="Genomic_DNA"/>
</dbReference>
<comment type="caution">
    <text evidence="3">The sequence shown here is derived from an EMBL/GenBank/DDBJ whole genome shotgun (WGS) entry which is preliminary data.</text>
</comment>
<feature type="compositionally biased region" description="Low complexity" evidence="1">
    <location>
        <begin position="1099"/>
        <end position="1142"/>
    </location>
</feature>
<protein>
    <recommendedName>
        <fullName evidence="2">F-box domain-containing protein</fullName>
    </recommendedName>
</protein>
<dbReference type="InParanoid" id="A0A1Y2GQW6"/>
<evidence type="ECO:0000313" key="3">
    <source>
        <dbReference type="EMBL" id="ORZ18236.1"/>
    </source>
</evidence>
<reference evidence="3 4" key="1">
    <citation type="submission" date="2016-07" db="EMBL/GenBank/DDBJ databases">
        <title>Pervasive Adenine N6-methylation of Active Genes in Fungi.</title>
        <authorList>
            <consortium name="DOE Joint Genome Institute"/>
            <person name="Mondo S.J."/>
            <person name="Dannebaum R.O."/>
            <person name="Kuo R.C."/>
            <person name="Labutti K."/>
            <person name="Haridas S."/>
            <person name="Kuo A."/>
            <person name="Salamov A."/>
            <person name="Ahrendt S.R."/>
            <person name="Lipzen A."/>
            <person name="Sullivan W."/>
            <person name="Andreopoulos W.B."/>
            <person name="Clum A."/>
            <person name="Lindquist E."/>
            <person name="Daum C."/>
            <person name="Ramamoorthy G.K."/>
            <person name="Gryganskyi A."/>
            <person name="Culley D."/>
            <person name="Magnuson J.K."/>
            <person name="James T.Y."/>
            <person name="O'Malley M.A."/>
            <person name="Stajich J.E."/>
            <person name="Spatafora J.W."/>
            <person name="Visel A."/>
            <person name="Grigoriev I.V."/>
        </authorList>
    </citation>
    <scope>NUCLEOTIDE SEQUENCE [LARGE SCALE GENOMIC DNA]</scope>
    <source>
        <strain evidence="3 4">NRRL 3116</strain>
    </source>
</reference>